<dbReference type="Gene3D" id="3.20.20.80">
    <property type="entry name" value="Glycosidases"/>
    <property type="match status" value="1"/>
</dbReference>
<dbReference type="AlphaFoldDB" id="A0A5C3LZ85"/>
<keyword evidence="8" id="KW-1185">Reference proteome</keyword>
<reference evidence="7 8" key="1">
    <citation type="journal article" date="2019" name="Nat. Ecol. Evol.">
        <title>Megaphylogeny resolves global patterns of mushroom evolution.</title>
        <authorList>
            <person name="Varga T."/>
            <person name="Krizsan K."/>
            <person name="Foldi C."/>
            <person name="Dima B."/>
            <person name="Sanchez-Garcia M."/>
            <person name="Sanchez-Ramirez S."/>
            <person name="Szollosi G.J."/>
            <person name="Szarkandi J.G."/>
            <person name="Papp V."/>
            <person name="Albert L."/>
            <person name="Andreopoulos W."/>
            <person name="Angelini C."/>
            <person name="Antonin V."/>
            <person name="Barry K.W."/>
            <person name="Bougher N.L."/>
            <person name="Buchanan P."/>
            <person name="Buyck B."/>
            <person name="Bense V."/>
            <person name="Catcheside P."/>
            <person name="Chovatia M."/>
            <person name="Cooper J."/>
            <person name="Damon W."/>
            <person name="Desjardin D."/>
            <person name="Finy P."/>
            <person name="Geml J."/>
            <person name="Haridas S."/>
            <person name="Hughes K."/>
            <person name="Justo A."/>
            <person name="Karasinski D."/>
            <person name="Kautmanova I."/>
            <person name="Kiss B."/>
            <person name="Kocsube S."/>
            <person name="Kotiranta H."/>
            <person name="LaButti K.M."/>
            <person name="Lechner B.E."/>
            <person name="Liimatainen K."/>
            <person name="Lipzen A."/>
            <person name="Lukacs Z."/>
            <person name="Mihaltcheva S."/>
            <person name="Morgado L.N."/>
            <person name="Niskanen T."/>
            <person name="Noordeloos M.E."/>
            <person name="Ohm R.A."/>
            <person name="Ortiz-Santana B."/>
            <person name="Ovrebo C."/>
            <person name="Racz N."/>
            <person name="Riley R."/>
            <person name="Savchenko A."/>
            <person name="Shiryaev A."/>
            <person name="Soop K."/>
            <person name="Spirin V."/>
            <person name="Szebenyi C."/>
            <person name="Tomsovsky M."/>
            <person name="Tulloss R.E."/>
            <person name="Uehling J."/>
            <person name="Grigoriev I.V."/>
            <person name="Vagvolgyi C."/>
            <person name="Papp T."/>
            <person name="Martin F.M."/>
            <person name="Miettinen O."/>
            <person name="Hibbett D.S."/>
            <person name="Nagy L.G."/>
        </authorList>
    </citation>
    <scope>NUCLEOTIDE SEQUENCE [LARGE SCALE GENOMIC DNA]</scope>
    <source>
        <strain evidence="7 8">CBS 166.37</strain>
    </source>
</reference>
<sequence>MFRSIAVAVAALYFAPSIFALHSAFPYGTEKIRGVSLGGWLSIWPFVTPSLFDAANDSRIIDEFTFSQYQDRKKVESILKHHWDTWITEDDFIAISKAGLNHVKVPLGTWAFGVNKGEPFVQGQLPYLKKAAHWAQKHGLKLLIDFHGAPGSQNGFLNSGHFLASPTWHTSKTNIEETSTAVKQLAWMFKDMTDTVTIIDPLNETPAFLGPNVTSIIKDFYTDSYGNIRYPYGNSRKSSTIVLLHDGFSLNVWDDFMITPEWEGVMFDTHFYQGFALVDQQRTYDEHIKWSCNYTNTLKSSPHRLVVGEWTTAISDCGLYLGGIGMGSKYDGTAANSTQTGSCEGLTGPASKFSPSYKAFLRKLWEAQVIAFERGSEGWFQWNWKMEIAQEWSYKSGLQYGWIPQHVTDLKYPHICD</sequence>
<evidence type="ECO:0000256" key="4">
    <source>
        <dbReference type="RuleBase" id="RU361153"/>
    </source>
</evidence>
<gene>
    <name evidence="7" type="ORF">BDQ12DRAFT_753230</name>
</gene>
<evidence type="ECO:0000256" key="5">
    <source>
        <dbReference type="SAM" id="SignalP"/>
    </source>
</evidence>
<protein>
    <submittedName>
        <fullName evidence="7">Glycoside hydrolase family 5 protein</fullName>
    </submittedName>
</protein>
<name>A0A5C3LZ85_9AGAR</name>
<dbReference type="GO" id="GO:0009251">
    <property type="term" value="P:glucan catabolic process"/>
    <property type="evidence" value="ECO:0007669"/>
    <property type="project" value="TreeGrafter"/>
</dbReference>
<evidence type="ECO:0000256" key="1">
    <source>
        <dbReference type="ARBA" id="ARBA00005641"/>
    </source>
</evidence>
<evidence type="ECO:0000256" key="2">
    <source>
        <dbReference type="ARBA" id="ARBA00022801"/>
    </source>
</evidence>
<dbReference type="GO" id="GO:0008422">
    <property type="term" value="F:beta-glucosidase activity"/>
    <property type="evidence" value="ECO:0007669"/>
    <property type="project" value="TreeGrafter"/>
</dbReference>
<keyword evidence="3 4" id="KW-0326">Glycosidase</keyword>
<dbReference type="EMBL" id="ML213609">
    <property type="protein sequence ID" value="TFK37198.1"/>
    <property type="molecule type" value="Genomic_DNA"/>
</dbReference>
<dbReference type="GO" id="GO:0009986">
    <property type="term" value="C:cell surface"/>
    <property type="evidence" value="ECO:0007669"/>
    <property type="project" value="TreeGrafter"/>
</dbReference>
<dbReference type="Proteomes" id="UP000308652">
    <property type="component" value="Unassembled WGS sequence"/>
</dbReference>
<dbReference type="OrthoDB" id="62120at2759"/>
<feature type="signal peptide" evidence="5">
    <location>
        <begin position="1"/>
        <end position="20"/>
    </location>
</feature>
<accession>A0A5C3LZ85</accession>
<keyword evidence="5" id="KW-0732">Signal</keyword>
<dbReference type="PANTHER" id="PTHR31297">
    <property type="entry name" value="GLUCAN ENDO-1,6-BETA-GLUCOSIDASE B"/>
    <property type="match status" value="1"/>
</dbReference>
<dbReference type="PANTHER" id="PTHR31297:SF42">
    <property type="entry name" value="GLYCOSIDE HYDROLASE FAMILY 5 DOMAIN-CONTAINING PROTEIN"/>
    <property type="match status" value="1"/>
</dbReference>
<dbReference type="STRING" id="68775.A0A5C3LZ85"/>
<dbReference type="SUPFAM" id="SSF51445">
    <property type="entry name" value="(Trans)glycosidases"/>
    <property type="match status" value="1"/>
</dbReference>
<keyword evidence="2 4" id="KW-0378">Hydrolase</keyword>
<feature type="domain" description="Glycoside hydrolase family 5" evidence="6">
    <location>
        <begin position="80"/>
        <end position="312"/>
    </location>
</feature>
<feature type="chain" id="PRO_5023019787" evidence="5">
    <location>
        <begin position="21"/>
        <end position="417"/>
    </location>
</feature>
<evidence type="ECO:0000259" key="6">
    <source>
        <dbReference type="Pfam" id="PF00150"/>
    </source>
</evidence>
<organism evidence="7 8">
    <name type="scientific">Crucibulum laeve</name>
    <dbReference type="NCBI Taxonomy" id="68775"/>
    <lineage>
        <taxon>Eukaryota</taxon>
        <taxon>Fungi</taxon>
        <taxon>Dikarya</taxon>
        <taxon>Basidiomycota</taxon>
        <taxon>Agaricomycotina</taxon>
        <taxon>Agaricomycetes</taxon>
        <taxon>Agaricomycetidae</taxon>
        <taxon>Agaricales</taxon>
        <taxon>Agaricineae</taxon>
        <taxon>Nidulariaceae</taxon>
        <taxon>Crucibulum</taxon>
    </lineage>
</organism>
<proteinExistence type="inferred from homology"/>
<dbReference type="Pfam" id="PF00150">
    <property type="entry name" value="Cellulase"/>
    <property type="match status" value="1"/>
</dbReference>
<dbReference type="GO" id="GO:0005576">
    <property type="term" value="C:extracellular region"/>
    <property type="evidence" value="ECO:0007669"/>
    <property type="project" value="TreeGrafter"/>
</dbReference>
<dbReference type="InterPro" id="IPR050386">
    <property type="entry name" value="Glycosyl_hydrolase_5"/>
</dbReference>
<evidence type="ECO:0000256" key="3">
    <source>
        <dbReference type="ARBA" id="ARBA00023295"/>
    </source>
</evidence>
<evidence type="ECO:0000313" key="7">
    <source>
        <dbReference type="EMBL" id="TFK37198.1"/>
    </source>
</evidence>
<evidence type="ECO:0000313" key="8">
    <source>
        <dbReference type="Proteomes" id="UP000308652"/>
    </source>
</evidence>
<dbReference type="InterPro" id="IPR017853">
    <property type="entry name" value="GH"/>
</dbReference>
<dbReference type="InterPro" id="IPR001547">
    <property type="entry name" value="Glyco_hydro_5"/>
</dbReference>
<comment type="similarity">
    <text evidence="1 4">Belongs to the glycosyl hydrolase 5 (cellulase A) family.</text>
</comment>